<proteinExistence type="predicted"/>
<dbReference type="SMART" id="SM00192">
    <property type="entry name" value="LDLa"/>
    <property type="match status" value="6"/>
</dbReference>
<protein>
    <submittedName>
        <fullName evidence="11">Uncharacterized protein</fullName>
    </submittedName>
</protein>
<dbReference type="PROSITE" id="PS01209">
    <property type="entry name" value="LDLRA_1"/>
    <property type="match status" value="4"/>
</dbReference>
<accession>A0ABQ9GSZ9</accession>
<keyword evidence="8" id="KW-0325">Glycoprotein</keyword>
<reference evidence="11 12" key="1">
    <citation type="submission" date="2023-02" db="EMBL/GenBank/DDBJ databases">
        <title>LHISI_Scaffold_Assembly.</title>
        <authorList>
            <person name="Stuart O.P."/>
            <person name="Cleave R."/>
            <person name="Magrath M.J.L."/>
            <person name="Mikheyev A.S."/>
        </authorList>
    </citation>
    <scope>NUCLEOTIDE SEQUENCE [LARGE SCALE GENOMIC DNA]</scope>
    <source>
        <strain evidence="11">Daus_M_001</strain>
        <tissue evidence="11">Leg muscle</tissue>
    </source>
</reference>
<dbReference type="InterPro" id="IPR036055">
    <property type="entry name" value="LDL_receptor-like_sf"/>
</dbReference>
<feature type="compositionally biased region" description="Polar residues" evidence="10">
    <location>
        <begin position="727"/>
        <end position="740"/>
    </location>
</feature>
<evidence type="ECO:0000256" key="1">
    <source>
        <dbReference type="ARBA" id="ARBA00004167"/>
    </source>
</evidence>
<feature type="disulfide bond" evidence="9">
    <location>
        <begin position="363"/>
        <end position="381"/>
    </location>
</feature>
<evidence type="ECO:0000256" key="2">
    <source>
        <dbReference type="ARBA" id="ARBA00022692"/>
    </source>
</evidence>
<evidence type="ECO:0000256" key="10">
    <source>
        <dbReference type="SAM" id="MobiDB-lite"/>
    </source>
</evidence>
<feature type="disulfide bond" evidence="9">
    <location>
        <begin position="560"/>
        <end position="572"/>
    </location>
</feature>
<dbReference type="Proteomes" id="UP001159363">
    <property type="component" value="Chromosome 8"/>
</dbReference>
<dbReference type="InterPro" id="IPR002172">
    <property type="entry name" value="LDrepeatLR_classA_rpt"/>
</dbReference>
<keyword evidence="7" id="KW-0675">Receptor</keyword>
<evidence type="ECO:0000256" key="3">
    <source>
        <dbReference type="ARBA" id="ARBA00022737"/>
    </source>
</evidence>
<keyword evidence="2" id="KW-0812">Transmembrane</keyword>
<keyword evidence="6 9" id="KW-1015">Disulfide bond</keyword>
<feature type="region of interest" description="Disordered" evidence="10">
    <location>
        <begin position="714"/>
        <end position="749"/>
    </location>
</feature>
<dbReference type="PANTHER" id="PTHR22722">
    <property type="entry name" value="LOW-DENSITY LIPOPROTEIN RECEPTOR-RELATED PROTEIN 2-RELATED"/>
    <property type="match status" value="1"/>
</dbReference>
<evidence type="ECO:0000313" key="12">
    <source>
        <dbReference type="Proteomes" id="UP001159363"/>
    </source>
</evidence>
<dbReference type="SUPFAM" id="SSF57424">
    <property type="entry name" value="LDL receptor-like module"/>
    <property type="match status" value="6"/>
</dbReference>
<keyword evidence="12" id="KW-1185">Reference proteome</keyword>
<dbReference type="PRINTS" id="PR00261">
    <property type="entry name" value="LDLRECEPTOR"/>
</dbReference>
<feature type="disulfide bond" evidence="9">
    <location>
        <begin position="895"/>
        <end position="907"/>
    </location>
</feature>
<keyword evidence="3" id="KW-0677">Repeat</keyword>
<organism evidence="11 12">
    <name type="scientific">Dryococelus australis</name>
    <dbReference type="NCBI Taxonomy" id="614101"/>
    <lineage>
        <taxon>Eukaryota</taxon>
        <taxon>Metazoa</taxon>
        <taxon>Ecdysozoa</taxon>
        <taxon>Arthropoda</taxon>
        <taxon>Hexapoda</taxon>
        <taxon>Insecta</taxon>
        <taxon>Pterygota</taxon>
        <taxon>Neoptera</taxon>
        <taxon>Polyneoptera</taxon>
        <taxon>Phasmatodea</taxon>
        <taxon>Verophasmatodea</taxon>
        <taxon>Anareolatae</taxon>
        <taxon>Phasmatidae</taxon>
        <taxon>Eurycanthinae</taxon>
        <taxon>Dryococelus</taxon>
    </lineage>
</organism>
<dbReference type="EMBL" id="JARBHB010000009">
    <property type="protein sequence ID" value="KAJ8875156.1"/>
    <property type="molecule type" value="Genomic_DNA"/>
</dbReference>
<feature type="disulfide bond" evidence="9">
    <location>
        <begin position="877"/>
        <end position="892"/>
    </location>
</feature>
<comment type="caution">
    <text evidence="9">Lacks conserved residue(s) required for the propagation of feature annotation.</text>
</comment>
<dbReference type="PROSITE" id="PS50068">
    <property type="entry name" value="LDLRA_2"/>
    <property type="match status" value="6"/>
</dbReference>
<dbReference type="Gene3D" id="4.10.400.10">
    <property type="entry name" value="Low-density Lipoprotein Receptor"/>
    <property type="match status" value="6"/>
</dbReference>
<evidence type="ECO:0000256" key="9">
    <source>
        <dbReference type="PROSITE-ProRule" id="PRU00124"/>
    </source>
</evidence>
<feature type="disulfide bond" evidence="9">
    <location>
        <begin position="957"/>
        <end position="972"/>
    </location>
</feature>
<name>A0ABQ9GSZ9_9NEOP</name>
<evidence type="ECO:0000256" key="6">
    <source>
        <dbReference type="ARBA" id="ARBA00023157"/>
    </source>
</evidence>
<feature type="disulfide bond" evidence="9">
    <location>
        <begin position="858"/>
        <end position="870"/>
    </location>
</feature>
<feature type="disulfide bond" evidence="9">
    <location>
        <begin position="567"/>
        <end position="585"/>
    </location>
</feature>
<evidence type="ECO:0000256" key="5">
    <source>
        <dbReference type="ARBA" id="ARBA00023136"/>
    </source>
</evidence>
<evidence type="ECO:0000256" key="7">
    <source>
        <dbReference type="ARBA" id="ARBA00023170"/>
    </source>
</evidence>
<feature type="disulfide bond" evidence="9">
    <location>
        <begin position="317"/>
        <end position="329"/>
    </location>
</feature>
<keyword evidence="4" id="KW-1133">Transmembrane helix</keyword>
<evidence type="ECO:0000256" key="4">
    <source>
        <dbReference type="ARBA" id="ARBA00022989"/>
    </source>
</evidence>
<comment type="caution">
    <text evidence="11">The sequence shown here is derived from an EMBL/GenBank/DDBJ whole genome shotgun (WGS) entry which is preliminary data.</text>
</comment>
<comment type="subcellular location">
    <subcellularLocation>
        <location evidence="1">Membrane</location>
        <topology evidence="1">Single-pass membrane protein</topology>
    </subcellularLocation>
</comment>
<dbReference type="Pfam" id="PF00057">
    <property type="entry name" value="Ldl_recept_a"/>
    <property type="match status" value="6"/>
</dbReference>
<dbReference type="CDD" id="cd00112">
    <property type="entry name" value="LDLa"/>
    <property type="match status" value="6"/>
</dbReference>
<feature type="disulfide bond" evidence="9">
    <location>
        <begin position="865"/>
        <end position="883"/>
    </location>
</feature>
<dbReference type="InterPro" id="IPR023415">
    <property type="entry name" value="LDLR_class-A_CS"/>
</dbReference>
<feature type="disulfide bond" evidence="9">
    <location>
        <begin position="914"/>
        <end position="929"/>
    </location>
</feature>
<keyword evidence="5" id="KW-0472">Membrane</keyword>
<feature type="disulfide bond" evidence="9">
    <location>
        <begin position="902"/>
        <end position="920"/>
    </location>
</feature>
<evidence type="ECO:0000256" key="8">
    <source>
        <dbReference type="ARBA" id="ARBA00023180"/>
    </source>
</evidence>
<evidence type="ECO:0000313" key="11">
    <source>
        <dbReference type="EMBL" id="KAJ8875156.1"/>
    </source>
</evidence>
<feature type="disulfide bond" evidence="9">
    <location>
        <begin position="336"/>
        <end position="351"/>
    </location>
</feature>
<dbReference type="InterPro" id="IPR051221">
    <property type="entry name" value="LDLR-related"/>
</dbReference>
<gene>
    <name evidence="11" type="ORF">PR048_023049</name>
</gene>
<feature type="disulfide bond" evidence="9">
    <location>
        <begin position="324"/>
        <end position="342"/>
    </location>
</feature>
<sequence length="1031" mass="114447">MSTVIQKYDEEAKQRVLSFRTTKNLAYKQIQVQAEDEYCCMQVVGMDYFLDSILQPCSKRRGRIGYWRKDGIIPEVDKTAVPSTADSDTMPPPHLGSSCDFLDLSISFVTFHSPQPSAITTLVARVPILRAVHLTATCQTTSSKQRYLPKCPLCLFYYLNQQPITAHLSGVGREGRQWRGNPILSQQLIIEHLIGGGGAERGRGKEHIPLANHNTGHGRGLSRYPIQREGLRGGGDTNKFYEMALLEVGLRLKGLPAATIEQMHLSDLSELTALSPIQHLIGSIGVHDLPVVMQGETGQTASSASDIISTTTSRPTCQRNEFQCSDGSCIDKTQLCNSYDDCSEGEDESNCDVRCRPDIEWRCDSGTCIDARLRCNGRIECPADDSDERNCQYPGIQVRCIPTDDETETAEAYPQDICILMDIGIYQVGPKRPSGYSNAEWGHSGSVARVIQSGAAVVQWIERSQKDLKWGHRGPVARVIPSRAAGAQWIERSQWGCSGPVARVIPSRASGAQWIEIYQVGPQRPSGRSDSKWGRSGSFCMLINKFVLCCLMYGSTAPRCNSGQFRCRDGSCIDANLRCDNKIDCPRDNHDEEYCRKSNKNLTRWGTDLVPAFAFVFTRKQNEWVVCHGAEISSGQVRAAKCIMSQVELQTYINFHQKLGQSTAETLQYARVRWTHRTHSIPENPESQQCGYWETPWRPSTVTLISPSCKNELQKSTFDPSEGFGRLTSQGQISDSRTQGPGSGVRTDHQPSWFCQPSCPSCWMSVTSTPRDERLEPTSHHVMMSRNHHVGPKSPEQSQGLSREHYTIRNWEGIGKVSNAHLMNSYALIMLLVSRMDFVVIEELTVQMAQMKLTVPPCRTDEFRCGDGTCLNINQRCNGNPDCLNGEDEEGCVVCSPTEFKCKDGGCVDLRVMCDGNQDCGDASDEDECGGVVELFCHSWEWPCKDTETCISREKHCDGFPDCFDDSDEVGCEDSWEAAELLACSDFSGAKHGGSEASIPPAAKESSLLFWWGTADVPAPIDAKHCESPLL</sequence>